<dbReference type="SMART" id="SM00344">
    <property type="entry name" value="HTH_ASNC"/>
    <property type="match status" value="1"/>
</dbReference>
<gene>
    <name evidence="5" type="ORF">ACFSM0_09235</name>
</gene>
<dbReference type="InterPro" id="IPR011991">
    <property type="entry name" value="ArsR-like_HTH"/>
</dbReference>
<accession>A0ABW5A9S2</accession>
<evidence type="ECO:0000313" key="6">
    <source>
        <dbReference type="Proteomes" id="UP001597413"/>
    </source>
</evidence>
<dbReference type="SUPFAM" id="SSF46785">
    <property type="entry name" value="Winged helix' DNA-binding domain"/>
    <property type="match status" value="1"/>
</dbReference>
<evidence type="ECO:0000256" key="1">
    <source>
        <dbReference type="ARBA" id="ARBA00023015"/>
    </source>
</evidence>
<keyword evidence="1" id="KW-0805">Transcription regulation</keyword>
<dbReference type="PANTHER" id="PTHR30154:SF17">
    <property type="entry name" value="DNA-BINDING TRANSCRIPTIONAL ACTIVATOR DECR"/>
    <property type="match status" value="1"/>
</dbReference>
<comment type="caution">
    <text evidence="5">The sequence shown here is derived from an EMBL/GenBank/DDBJ whole genome shotgun (WGS) entry which is preliminary data.</text>
</comment>
<dbReference type="EMBL" id="JBHUIX010000009">
    <property type="protein sequence ID" value="MFD2174271.1"/>
    <property type="molecule type" value="Genomic_DNA"/>
</dbReference>
<dbReference type="SUPFAM" id="SSF54909">
    <property type="entry name" value="Dimeric alpha+beta barrel"/>
    <property type="match status" value="1"/>
</dbReference>
<evidence type="ECO:0000313" key="5">
    <source>
        <dbReference type="EMBL" id="MFD2174271.1"/>
    </source>
</evidence>
<organism evidence="5 6">
    <name type="scientific">Rhodobacter lacus</name>
    <dbReference type="NCBI Taxonomy" id="1641972"/>
    <lineage>
        <taxon>Bacteria</taxon>
        <taxon>Pseudomonadati</taxon>
        <taxon>Pseudomonadota</taxon>
        <taxon>Alphaproteobacteria</taxon>
        <taxon>Rhodobacterales</taxon>
        <taxon>Rhodobacter group</taxon>
        <taxon>Rhodobacter</taxon>
    </lineage>
</organism>
<dbReference type="PANTHER" id="PTHR30154">
    <property type="entry name" value="LEUCINE-RESPONSIVE REGULATORY PROTEIN"/>
    <property type="match status" value="1"/>
</dbReference>
<dbReference type="Pfam" id="PF13412">
    <property type="entry name" value="HTH_24"/>
    <property type="match status" value="1"/>
</dbReference>
<sequence length="156" mass="17325">MPELDPIDRKIIAQVMEDATLPVAVIADRVGLSQTPCWKRIRRLEETGVIMRRVALADPAALGIGVQAFVLIQLPDQGLEAQTALRAACRDVPELMEIWRIAGEHDYLLRIAAANIAGFDAVCQRLQSLLHLRRLTAHLALEQIAFTTAYPLDLPR</sequence>
<evidence type="ECO:0000256" key="3">
    <source>
        <dbReference type="ARBA" id="ARBA00023163"/>
    </source>
</evidence>
<dbReference type="Gene3D" id="1.10.10.10">
    <property type="entry name" value="Winged helix-like DNA-binding domain superfamily/Winged helix DNA-binding domain"/>
    <property type="match status" value="1"/>
</dbReference>
<dbReference type="InterPro" id="IPR036388">
    <property type="entry name" value="WH-like_DNA-bd_sf"/>
</dbReference>
<dbReference type="PRINTS" id="PR00033">
    <property type="entry name" value="HTHASNC"/>
</dbReference>
<dbReference type="InterPro" id="IPR019887">
    <property type="entry name" value="Tscrpt_reg_AsnC/Lrp_C"/>
</dbReference>
<keyword evidence="2" id="KW-0238">DNA-binding</keyword>
<feature type="domain" description="HTH asnC-type" evidence="4">
    <location>
        <begin position="4"/>
        <end position="65"/>
    </location>
</feature>
<name>A0ABW5A9S2_9RHOB</name>
<dbReference type="InterPro" id="IPR000485">
    <property type="entry name" value="AsnC-type_HTH_dom"/>
</dbReference>
<dbReference type="RefSeq" id="WP_377389591.1">
    <property type="nucleotide sequence ID" value="NZ_JBHUIX010000009.1"/>
</dbReference>
<reference evidence="6" key="1">
    <citation type="journal article" date="2019" name="Int. J. Syst. Evol. Microbiol.">
        <title>The Global Catalogue of Microorganisms (GCM) 10K type strain sequencing project: providing services to taxonomists for standard genome sequencing and annotation.</title>
        <authorList>
            <consortium name="The Broad Institute Genomics Platform"/>
            <consortium name="The Broad Institute Genome Sequencing Center for Infectious Disease"/>
            <person name="Wu L."/>
            <person name="Ma J."/>
        </authorList>
    </citation>
    <scope>NUCLEOTIDE SEQUENCE [LARGE SCALE GENOMIC DNA]</scope>
    <source>
        <strain evidence="6">CCUG 55131</strain>
    </source>
</reference>
<dbReference type="Proteomes" id="UP001597413">
    <property type="component" value="Unassembled WGS sequence"/>
</dbReference>
<dbReference type="InterPro" id="IPR011008">
    <property type="entry name" value="Dimeric_a/b-barrel"/>
</dbReference>
<dbReference type="PROSITE" id="PS50956">
    <property type="entry name" value="HTH_ASNC_2"/>
    <property type="match status" value="1"/>
</dbReference>
<protein>
    <submittedName>
        <fullName evidence="5">Lrp/AsnC family transcriptional regulator</fullName>
    </submittedName>
</protein>
<dbReference type="InterPro" id="IPR036390">
    <property type="entry name" value="WH_DNA-bd_sf"/>
</dbReference>
<dbReference type="Gene3D" id="3.30.70.920">
    <property type="match status" value="1"/>
</dbReference>
<proteinExistence type="predicted"/>
<dbReference type="Pfam" id="PF01037">
    <property type="entry name" value="AsnC_trans_reg"/>
    <property type="match status" value="1"/>
</dbReference>
<dbReference type="CDD" id="cd00090">
    <property type="entry name" value="HTH_ARSR"/>
    <property type="match status" value="1"/>
</dbReference>
<evidence type="ECO:0000256" key="2">
    <source>
        <dbReference type="ARBA" id="ARBA00023125"/>
    </source>
</evidence>
<evidence type="ECO:0000259" key="4">
    <source>
        <dbReference type="PROSITE" id="PS50956"/>
    </source>
</evidence>
<dbReference type="InterPro" id="IPR019888">
    <property type="entry name" value="Tscrpt_reg_AsnC-like"/>
</dbReference>
<keyword evidence="3" id="KW-0804">Transcription</keyword>
<keyword evidence="6" id="KW-1185">Reference proteome</keyword>